<dbReference type="FunFam" id="1.10.8.50:FF:000003">
    <property type="entry name" value="Formamidopyrimidine-DNA glycosylase"/>
    <property type="match status" value="1"/>
</dbReference>
<dbReference type="SUPFAM" id="SSF57716">
    <property type="entry name" value="Glucocorticoid receptor-like (DNA-binding domain)"/>
    <property type="match status" value="1"/>
</dbReference>
<evidence type="ECO:0000259" key="16">
    <source>
        <dbReference type="PROSITE" id="PS51066"/>
    </source>
</evidence>
<comment type="catalytic activity">
    <reaction evidence="14 15">
        <text>2'-deoxyribonucleotide-(2'-deoxyribose 5'-phosphate)-2'-deoxyribonucleotide-DNA = a 3'-end 2'-deoxyribonucleotide-(2,3-dehydro-2,3-deoxyribose 5'-phosphate)-DNA + a 5'-end 5'-phospho-2'-deoxyribonucleoside-DNA + H(+)</text>
        <dbReference type="Rhea" id="RHEA:66592"/>
        <dbReference type="Rhea" id="RHEA-COMP:13180"/>
        <dbReference type="Rhea" id="RHEA-COMP:16897"/>
        <dbReference type="Rhea" id="RHEA-COMP:17067"/>
        <dbReference type="ChEBI" id="CHEBI:15378"/>
        <dbReference type="ChEBI" id="CHEBI:136412"/>
        <dbReference type="ChEBI" id="CHEBI:157695"/>
        <dbReference type="ChEBI" id="CHEBI:167181"/>
        <dbReference type="EC" id="4.2.99.18"/>
    </reaction>
</comment>
<feature type="active site" description="Proton donor; for beta-elimination activity" evidence="15">
    <location>
        <position position="58"/>
    </location>
</feature>
<dbReference type="Pfam" id="PF01149">
    <property type="entry name" value="Fapy_DNA_glyco"/>
    <property type="match status" value="1"/>
</dbReference>
<dbReference type="GO" id="GO:0140078">
    <property type="term" value="F:class I DNA-(apurinic or apyrimidinic site) endonuclease activity"/>
    <property type="evidence" value="ECO:0007669"/>
    <property type="project" value="UniProtKB-EC"/>
</dbReference>
<evidence type="ECO:0000256" key="1">
    <source>
        <dbReference type="ARBA" id="ARBA00001668"/>
    </source>
</evidence>
<evidence type="ECO:0000256" key="7">
    <source>
        <dbReference type="ARBA" id="ARBA00022801"/>
    </source>
</evidence>
<accession>A0A0F3IUY1</accession>
<dbReference type="InterPro" id="IPR010663">
    <property type="entry name" value="Znf_FPG/IleRS"/>
</dbReference>
<dbReference type="HAMAP" id="MF_00103">
    <property type="entry name" value="Fapy_DNA_glycosyl"/>
    <property type="match status" value="1"/>
</dbReference>
<dbReference type="InterPro" id="IPR000214">
    <property type="entry name" value="Znf_DNA_glyclase/AP_lyase"/>
</dbReference>
<feature type="active site" description="Proton donor; for delta-elimination activity" evidence="15">
    <location>
        <position position="266"/>
    </location>
</feature>
<comment type="catalytic activity">
    <reaction evidence="1 15">
        <text>Hydrolysis of DNA containing ring-opened 7-methylguanine residues, releasing 2,6-diamino-4-hydroxy-5-(N-methyl)formamidopyrimidine.</text>
        <dbReference type="EC" id="3.2.2.23"/>
    </reaction>
</comment>
<dbReference type="GO" id="GO:0034039">
    <property type="term" value="F:8-oxo-7,8-dihydroguanine DNA N-glycosylase activity"/>
    <property type="evidence" value="ECO:0007669"/>
    <property type="project" value="TreeGrafter"/>
</dbReference>
<evidence type="ECO:0000256" key="12">
    <source>
        <dbReference type="ARBA" id="ARBA00023268"/>
    </source>
</evidence>
<dbReference type="Gene3D" id="1.10.8.50">
    <property type="match status" value="1"/>
</dbReference>
<keyword evidence="12 15" id="KW-0511">Multifunctional enzyme</keyword>
<organism evidence="18 19">
    <name type="scientific">Elstera litoralis</name>
    <dbReference type="NCBI Taxonomy" id="552518"/>
    <lineage>
        <taxon>Bacteria</taxon>
        <taxon>Pseudomonadati</taxon>
        <taxon>Pseudomonadota</taxon>
        <taxon>Alphaproteobacteria</taxon>
        <taxon>Rhodospirillales</taxon>
        <taxon>Rhodospirillaceae</taxon>
        <taxon>Elstera</taxon>
    </lineage>
</organism>
<keyword evidence="7 15" id="KW-0378">Hydrolase</keyword>
<evidence type="ECO:0000256" key="10">
    <source>
        <dbReference type="ARBA" id="ARBA00023204"/>
    </source>
</evidence>
<keyword evidence="4 15" id="KW-0479">Metal-binding</keyword>
<dbReference type="EC" id="3.2.2.23" evidence="15"/>
<comment type="cofactor">
    <cofactor evidence="15">
        <name>Zn(2+)</name>
        <dbReference type="ChEBI" id="CHEBI:29105"/>
    </cofactor>
    <text evidence="15">Binds 1 zinc ion per subunit.</text>
</comment>
<feature type="binding site" evidence="15">
    <location>
        <position position="112"/>
    </location>
    <ligand>
        <name>DNA</name>
        <dbReference type="ChEBI" id="CHEBI:16991"/>
    </ligand>
</feature>
<evidence type="ECO:0000259" key="17">
    <source>
        <dbReference type="PROSITE" id="PS51068"/>
    </source>
</evidence>
<dbReference type="AlphaFoldDB" id="A0A0F3IUY1"/>
<protein>
    <recommendedName>
        <fullName evidence="15">Formamidopyrimidine-DNA glycosylase</fullName>
        <shortName evidence="15">Fapy-DNA glycosylase</shortName>
        <ecNumber evidence="15">3.2.2.23</ecNumber>
    </recommendedName>
    <alternativeName>
        <fullName evidence="15">DNA-(apurinic or apyrimidinic site) lyase MutM</fullName>
        <shortName evidence="15">AP lyase MutM</shortName>
        <ecNumber evidence="15">4.2.99.18</ecNumber>
    </alternativeName>
</protein>
<comment type="function">
    <text evidence="15">Involved in base excision repair of DNA damaged by oxidation or by mutagenic agents. Acts as DNA glycosylase that recognizes and removes damaged bases. Has a preference for oxidized purines, such as 7,8-dihydro-8-oxoguanine (8-oxoG). Has AP (apurinic/apyrimidinic) lyase activity and introduces nicks in the DNA strand. Cleaves the DNA backbone by beta-delta elimination to generate a single-strand break at the site of the removed base with both 3'- and 5'-phosphates.</text>
</comment>
<evidence type="ECO:0000256" key="2">
    <source>
        <dbReference type="ARBA" id="ARBA00009409"/>
    </source>
</evidence>
<dbReference type="GO" id="GO:0006284">
    <property type="term" value="P:base-excision repair"/>
    <property type="evidence" value="ECO:0007669"/>
    <property type="project" value="InterPro"/>
</dbReference>
<comment type="caution">
    <text evidence="18">The sequence shown here is derived from an EMBL/GenBank/DDBJ whole genome shotgun (WGS) entry which is preliminary data.</text>
</comment>
<dbReference type="PANTHER" id="PTHR22993:SF9">
    <property type="entry name" value="FORMAMIDOPYRIMIDINE-DNA GLYCOSYLASE"/>
    <property type="match status" value="1"/>
</dbReference>
<keyword evidence="19" id="KW-1185">Reference proteome</keyword>
<keyword evidence="10 15" id="KW-0234">DNA repair</keyword>
<feature type="binding site" evidence="15">
    <location>
        <position position="93"/>
    </location>
    <ligand>
        <name>DNA</name>
        <dbReference type="ChEBI" id="CHEBI:16991"/>
    </ligand>
</feature>
<comment type="similarity">
    <text evidence="2 15">Belongs to the FPG family.</text>
</comment>
<dbReference type="CDD" id="cd08966">
    <property type="entry name" value="EcFpg-like_N"/>
    <property type="match status" value="1"/>
</dbReference>
<feature type="binding site" evidence="15">
    <location>
        <position position="155"/>
    </location>
    <ligand>
        <name>DNA</name>
        <dbReference type="ChEBI" id="CHEBI:16991"/>
    </ligand>
</feature>
<evidence type="ECO:0000256" key="4">
    <source>
        <dbReference type="ARBA" id="ARBA00022723"/>
    </source>
</evidence>
<dbReference type="SUPFAM" id="SSF46946">
    <property type="entry name" value="S13-like H2TH domain"/>
    <property type="match status" value="1"/>
</dbReference>
<dbReference type="Pfam" id="PF06827">
    <property type="entry name" value="zf-FPG_IleRS"/>
    <property type="match status" value="1"/>
</dbReference>
<feature type="domain" description="FPG-type" evidence="16">
    <location>
        <begin position="240"/>
        <end position="276"/>
    </location>
</feature>
<dbReference type="PROSITE" id="PS51068">
    <property type="entry name" value="FPG_CAT"/>
    <property type="match status" value="1"/>
</dbReference>
<dbReference type="InterPro" id="IPR015886">
    <property type="entry name" value="H2TH_FPG"/>
</dbReference>
<feature type="active site" description="Schiff-base intermediate with DNA" evidence="15">
    <location>
        <position position="2"/>
    </location>
</feature>
<name>A0A0F3IUY1_9PROT</name>
<keyword evidence="8 15" id="KW-0862">Zinc</keyword>
<keyword evidence="9 15" id="KW-0238">DNA-binding</keyword>
<evidence type="ECO:0000256" key="8">
    <source>
        <dbReference type="ARBA" id="ARBA00022833"/>
    </source>
</evidence>
<dbReference type="SUPFAM" id="SSF81624">
    <property type="entry name" value="N-terminal domain of MutM-like DNA repair proteins"/>
    <property type="match status" value="1"/>
</dbReference>
<evidence type="ECO:0000313" key="19">
    <source>
        <dbReference type="Proteomes" id="UP000033774"/>
    </source>
</evidence>
<dbReference type="GO" id="GO:0008270">
    <property type="term" value="F:zinc ion binding"/>
    <property type="evidence" value="ECO:0007669"/>
    <property type="project" value="UniProtKB-UniRule"/>
</dbReference>
<dbReference type="NCBIfam" id="TIGR00577">
    <property type="entry name" value="fpg"/>
    <property type="match status" value="1"/>
</dbReference>
<dbReference type="GO" id="GO:0003684">
    <property type="term" value="F:damaged DNA binding"/>
    <property type="evidence" value="ECO:0007669"/>
    <property type="project" value="InterPro"/>
</dbReference>
<evidence type="ECO:0000256" key="13">
    <source>
        <dbReference type="ARBA" id="ARBA00023295"/>
    </source>
</evidence>
<dbReference type="NCBIfam" id="NF002211">
    <property type="entry name" value="PRK01103.1"/>
    <property type="match status" value="1"/>
</dbReference>
<dbReference type="Gene3D" id="3.20.190.10">
    <property type="entry name" value="MutM-like, N-terminal"/>
    <property type="match status" value="1"/>
</dbReference>
<dbReference type="PATRIC" id="fig|552518.3.peg.1861"/>
<dbReference type="Pfam" id="PF06831">
    <property type="entry name" value="H2TH"/>
    <property type="match status" value="1"/>
</dbReference>
<dbReference type="EMBL" id="LAJY01000289">
    <property type="protein sequence ID" value="KJV09409.1"/>
    <property type="molecule type" value="Genomic_DNA"/>
</dbReference>
<dbReference type="InterPro" id="IPR035937">
    <property type="entry name" value="FPG_N"/>
</dbReference>
<dbReference type="InterPro" id="IPR010979">
    <property type="entry name" value="Ribosomal_uS13-like_H2TH"/>
</dbReference>
<feature type="domain" description="Formamidopyrimidine-DNA glycosylase catalytic" evidence="17">
    <location>
        <begin position="2"/>
        <end position="115"/>
    </location>
</feature>
<dbReference type="SMART" id="SM00898">
    <property type="entry name" value="Fapy_DNA_glyco"/>
    <property type="match status" value="1"/>
</dbReference>
<dbReference type="InterPro" id="IPR012319">
    <property type="entry name" value="FPG_cat"/>
</dbReference>
<evidence type="ECO:0000313" key="18">
    <source>
        <dbReference type="EMBL" id="KJV09409.1"/>
    </source>
</evidence>
<evidence type="ECO:0000256" key="6">
    <source>
        <dbReference type="ARBA" id="ARBA00022771"/>
    </source>
</evidence>
<dbReference type="PROSITE" id="PS51066">
    <property type="entry name" value="ZF_FPG_2"/>
    <property type="match status" value="1"/>
</dbReference>
<evidence type="ECO:0000256" key="11">
    <source>
        <dbReference type="ARBA" id="ARBA00023239"/>
    </source>
</evidence>
<evidence type="ECO:0000256" key="3">
    <source>
        <dbReference type="ARBA" id="ARBA00011245"/>
    </source>
</evidence>
<dbReference type="Proteomes" id="UP000033774">
    <property type="component" value="Unassembled WGS sequence"/>
</dbReference>
<dbReference type="RefSeq" id="WP_045775996.1">
    <property type="nucleotide sequence ID" value="NZ_LAJY01000289.1"/>
</dbReference>
<evidence type="ECO:0000256" key="15">
    <source>
        <dbReference type="HAMAP-Rule" id="MF_00103"/>
    </source>
</evidence>
<dbReference type="OrthoDB" id="9800855at2"/>
<evidence type="ECO:0000256" key="9">
    <source>
        <dbReference type="ARBA" id="ARBA00023125"/>
    </source>
</evidence>
<gene>
    <name evidence="15" type="primary">mutM</name>
    <name evidence="15" type="synonym">fpg</name>
    <name evidence="18" type="ORF">VZ95_11685</name>
</gene>
<sequence length="276" mass="29931">MPELPEVETVRRGLEPVLLGATFTQVLVRRPNLRRPFPDRLAERLTGRKVTALRRRAKYLLVDLSGGDALLIHLGMSGRMVISPARPNDLDKHDHFVMETDRGPVVRFNDARRFGSVDWIAPGEEAGHALLRDIGPEPLGDGFSPAQFANALAGRIAPIKAVLLDQRYVAGIGNIYACEALHKAAIHPARAAGDLTGAETSRLVEAVKTVLAAAIAAGGSTLRDHQQPNGELGYFQHRFQVYGRSDEACPRCGAGAVIERLVQSGRSSFFCATCQP</sequence>
<feature type="active site" description="Proton donor" evidence="15">
    <location>
        <position position="3"/>
    </location>
</feature>
<keyword evidence="6 15" id="KW-0863">Zinc-finger</keyword>
<comment type="subunit">
    <text evidence="3 15">Monomer.</text>
</comment>
<evidence type="ECO:0000256" key="14">
    <source>
        <dbReference type="ARBA" id="ARBA00044632"/>
    </source>
</evidence>
<proteinExistence type="inferred from homology"/>
<dbReference type="PANTHER" id="PTHR22993">
    <property type="entry name" value="FORMAMIDOPYRIMIDINE-DNA GLYCOSYLASE"/>
    <property type="match status" value="1"/>
</dbReference>
<dbReference type="InterPro" id="IPR020629">
    <property type="entry name" value="FPG_Glyclase"/>
</dbReference>
<dbReference type="SMART" id="SM01232">
    <property type="entry name" value="H2TH"/>
    <property type="match status" value="1"/>
</dbReference>
<reference evidence="18 19" key="1">
    <citation type="submission" date="2015-03" db="EMBL/GenBank/DDBJ databases">
        <title>Draft genome sequence of Elstera litoralis.</title>
        <authorList>
            <person name="Rahalkar M.C."/>
            <person name="Dhakephalkar P.K."/>
            <person name="Pore S.D."/>
            <person name="Arora P."/>
            <person name="Kapse N.G."/>
            <person name="Pandit P.S."/>
        </authorList>
    </citation>
    <scope>NUCLEOTIDE SEQUENCE [LARGE SCALE GENOMIC DNA]</scope>
    <source>
        <strain evidence="18 19">Dia-1</strain>
    </source>
</reference>
<evidence type="ECO:0000256" key="5">
    <source>
        <dbReference type="ARBA" id="ARBA00022763"/>
    </source>
</evidence>
<keyword evidence="11 15" id="KW-0456">Lyase</keyword>
<keyword evidence="5 15" id="KW-0227">DNA damage</keyword>
<dbReference type="EC" id="4.2.99.18" evidence="15"/>
<keyword evidence="13 15" id="KW-0326">Glycosidase</keyword>